<dbReference type="EMBL" id="JAVHJV010000001">
    <property type="protein sequence ID" value="KAK5947575.1"/>
    <property type="molecule type" value="Genomic_DNA"/>
</dbReference>
<feature type="compositionally biased region" description="Pro residues" evidence="1">
    <location>
        <begin position="112"/>
        <end position="135"/>
    </location>
</feature>
<dbReference type="Proteomes" id="UP001334248">
    <property type="component" value="Unassembled WGS sequence"/>
</dbReference>
<protein>
    <submittedName>
        <fullName evidence="3">Uncharacterized protein</fullName>
    </submittedName>
</protein>
<keyword evidence="2" id="KW-1133">Transmembrane helix</keyword>
<accession>A0ABR0S413</accession>
<feature type="compositionally biased region" description="Low complexity" evidence="1">
    <location>
        <begin position="136"/>
        <end position="153"/>
    </location>
</feature>
<evidence type="ECO:0000313" key="4">
    <source>
        <dbReference type="Proteomes" id="UP001334248"/>
    </source>
</evidence>
<comment type="caution">
    <text evidence="3">The sequence shown here is derived from an EMBL/GenBank/DDBJ whole genome shotgun (WGS) entry which is preliminary data.</text>
</comment>
<gene>
    <name evidence="3" type="ORF">PMZ80_001728</name>
</gene>
<evidence type="ECO:0000313" key="3">
    <source>
        <dbReference type="EMBL" id="KAK5947575.1"/>
    </source>
</evidence>
<dbReference type="GeneID" id="89995177"/>
<feature type="transmembrane region" description="Helical" evidence="2">
    <location>
        <begin position="176"/>
        <end position="203"/>
    </location>
</feature>
<evidence type="ECO:0000256" key="1">
    <source>
        <dbReference type="SAM" id="MobiDB-lite"/>
    </source>
</evidence>
<keyword evidence="2" id="KW-0472">Membrane</keyword>
<evidence type="ECO:0000256" key="2">
    <source>
        <dbReference type="SAM" id="Phobius"/>
    </source>
</evidence>
<feature type="compositionally biased region" description="Polar residues" evidence="1">
    <location>
        <begin position="12"/>
        <end position="23"/>
    </location>
</feature>
<reference evidence="3 4" key="1">
    <citation type="journal article" date="2023" name="Res Sq">
        <title>Genomic and morphological characterization of Knufia obscura isolated from the Mars 2020 spacecraft assembly facility.</title>
        <authorList>
            <person name="Chander A.M."/>
            <person name="Teixeira M.M."/>
            <person name="Singh N.K."/>
            <person name="Williams M.P."/>
            <person name="Parker C.W."/>
            <person name="Leo P."/>
            <person name="Stajich J.E."/>
            <person name="Torok T."/>
            <person name="Tighe S."/>
            <person name="Mason C.E."/>
            <person name="Venkateswaran K."/>
        </authorList>
    </citation>
    <scope>NUCLEOTIDE SEQUENCE [LARGE SCALE GENOMIC DNA]</scope>
    <source>
        <strain evidence="3 4">CCFEE 5817</strain>
    </source>
</reference>
<keyword evidence="2" id="KW-0812">Transmembrane</keyword>
<feature type="region of interest" description="Disordered" evidence="1">
    <location>
        <begin position="109"/>
        <end position="159"/>
    </location>
</feature>
<name>A0ABR0S413_9EURO</name>
<sequence length="212" mass="23448">MDQPPRIPALNFQRSNTGKQSHNLKYHAQPQPVISPQETGTTRSRSSHDSSDSSSSSSSDDSTTAYHNHNRSHNSIHGQPQQTGTTHANMNTNTDTTTSAARLHAELGLPYQPQPEPPRFVPSRPAPQPPVPPQVPSSTYSPTPTPTPTTFHPLQSRPHPSLRTKITNFLTTQPPWFYWTLFIFLIGSTIYLTVWVIVFLVVVGERQGQGPA</sequence>
<organism evidence="3 4">
    <name type="scientific">Knufia obscura</name>
    <dbReference type="NCBI Taxonomy" id="1635080"/>
    <lineage>
        <taxon>Eukaryota</taxon>
        <taxon>Fungi</taxon>
        <taxon>Dikarya</taxon>
        <taxon>Ascomycota</taxon>
        <taxon>Pezizomycotina</taxon>
        <taxon>Eurotiomycetes</taxon>
        <taxon>Chaetothyriomycetidae</taxon>
        <taxon>Chaetothyriales</taxon>
        <taxon>Trichomeriaceae</taxon>
        <taxon>Knufia</taxon>
    </lineage>
</organism>
<feature type="compositionally biased region" description="Low complexity" evidence="1">
    <location>
        <begin position="52"/>
        <end position="64"/>
    </location>
</feature>
<proteinExistence type="predicted"/>
<feature type="region of interest" description="Disordered" evidence="1">
    <location>
        <begin position="1"/>
        <end position="94"/>
    </location>
</feature>
<keyword evidence="4" id="KW-1185">Reference proteome</keyword>
<feature type="compositionally biased region" description="Polar residues" evidence="1">
    <location>
        <begin position="75"/>
        <end position="94"/>
    </location>
</feature>
<dbReference type="RefSeq" id="XP_064735665.1">
    <property type="nucleotide sequence ID" value="XM_064870168.1"/>
</dbReference>